<dbReference type="PROSITE" id="PS00108">
    <property type="entry name" value="PROTEIN_KINASE_ST"/>
    <property type="match status" value="1"/>
</dbReference>
<dbReference type="eggNOG" id="KOG0201">
    <property type="taxonomic scope" value="Eukaryota"/>
</dbReference>
<dbReference type="PROSITE" id="PS00107">
    <property type="entry name" value="PROTEIN_KINASE_ATP"/>
    <property type="match status" value="1"/>
</dbReference>
<dbReference type="Gene3D" id="1.10.510.10">
    <property type="entry name" value="Transferase(Phosphotransferase) domain 1"/>
    <property type="match status" value="1"/>
</dbReference>
<dbReference type="AlphaFoldDB" id="D2W2P7"/>
<dbReference type="InterPro" id="IPR008271">
    <property type="entry name" value="Ser/Thr_kinase_AS"/>
</dbReference>
<evidence type="ECO:0000313" key="14">
    <source>
        <dbReference type="EMBL" id="EFC36655.1"/>
    </source>
</evidence>
<keyword evidence="2 12" id="KW-0723">Serine/threonine-protein kinase</keyword>
<keyword evidence="3" id="KW-0808">Transferase</keyword>
<dbReference type="InParanoid" id="D2W2P7"/>
<comment type="catalytic activity">
    <reaction evidence="10">
        <text>L-seryl-[protein] + ATP = O-phospho-L-seryl-[protein] + ADP + H(+)</text>
        <dbReference type="Rhea" id="RHEA:17989"/>
        <dbReference type="Rhea" id="RHEA-COMP:9863"/>
        <dbReference type="Rhea" id="RHEA-COMP:11604"/>
        <dbReference type="ChEBI" id="CHEBI:15378"/>
        <dbReference type="ChEBI" id="CHEBI:29999"/>
        <dbReference type="ChEBI" id="CHEBI:30616"/>
        <dbReference type="ChEBI" id="CHEBI:83421"/>
        <dbReference type="ChEBI" id="CHEBI:456216"/>
        <dbReference type="EC" id="2.7.11.1"/>
    </reaction>
    <physiologicalReaction direction="left-to-right" evidence="10">
        <dbReference type="Rhea" id="RHEA:17990"/>
    </physiologicalReaction>
</comment>
<dbReference type="InterPro" id="IPR000719">
    <property type="entry name" value="Prot_kinase_dom"/>
</dbReference>
<comment type="catalytic activity">
    <reaction evidence="9">
        <text>L-threonyl-[protein] + ATP = O-phospho-L-threonyl-[protein] + ADP + H(+)</text>
        <dbReference type="Rhea" id="RHEA:46608"/>
        <dbReference type="Rhea" id="RHEA-COMP:11060"/>
        <dbReference type="Rhea" id="RHEA-COMP:11605"/>
        <dbReference type="ChEBI" id="CHEBI:15378"/>
        <dbReference type="ChEBI" id="CHEBI:30013"/>
        <dbReference type="ChEBI" id="CHEBI:30616"/>
        <dbReference type="ChEBI" id="CHEBI:61977"/>
        <dbReference type="ChEBI" id="CHEBI:456216"/>
        <dbReference type="EC" id="2.7.11.1"/>
    </reaction>
    <physiologicalReaction direction="left-to-right" evidence="9">
        <dbReference type="Rhea" id="RHEA:46609"/>
    </physiologicalReaction>
</comment>
<organism evidence="15">
    <name type="scientific">Naegleria gruberi</name>
    <name type="common">Amoeba</name>
    <dbReference type="NCBI Taxonomy" id="5762"/>
    <lineage>
        <taxon>Eukaryota</taxon>
        <taxon>Discoba</taxon>
        <taxon>Heterolobosea</taxon>
        <taxon>Tetramitia</taxon>
        <taxon>Eutetramitia</taxon>
        <taxon>Vahlkampfiidae</taxon>
        <taxon>Naegleria</taxon>
    </lineage>
</organism>
<dbReference type="KEGG" id="ngr:NAEGRDRAFT_75664"/>
<dbReference type="EC" id="2.7.11.1" evidence="1"/>
<dbReference type="PANTHER" id="PTHR11042">
    <property type="entry name" value="EUKARYOTIC TRANSLATION INITIATION FACTOR 2-ALPHA KINASE EIF2-ALPHA KINASE -RELATED"/>
    <property type="match status" value="1"/>
</dbReference>
<evidence type="ECO:0000256" key="11">
    <source>
        <dbReference type="PROSITE-ProRule" id="PRU10141"/>
    </source>
</evidence>
<evidence type="ECO:0000256" key="4">
    <source>
        <dbReference type="ARBA" id="ARBA00022741"/>
    </source>
</evidence>
<evidence type="ECO:0000256" key="6">
    <source>
        <dbReference type="ARBA" id="ARBA00022840"/>
    </source>
</evidence>
<dbReference type="VEuPathDB" id="AmoebaDB:NAEGRDRAFT_75664"/>
<keyword evidence="5" id="KW-0418">Kinase</keyword>
<dbReference type="GeneID" id="8860742"/>
<accession>D2W2P7</accession>
<evidence type="ECO:0000313" key="15">
    <source>
        <dbReference type="Proteomes" id="UP000006671"/>
    </source>
</evidence>
<keyword evidence="15" id="KW-1185">Reference proteome</keyword>
<evidence type="ECO:0000256" key="8">
    <source>
        <dbReference type="ARBA" id="ARBA00037982"/>
    </source>
</evidence>
<dbReference type="EMBL" id="GG738927">
    <property type="protein sequence ID" value="EFC36655.1"/>
    <property type="molecule type" value="Genomic_DNA"/>
</dbReference>
<dbReference type="InterPro" id="IPR050339">
    <property type="entry name" value="CC_SR_Kinase"/>
</dbReference>
<dbReference type="GO" id="GO:0005737">
    <property type="term" value="C:cytoplasm"/>
    <property type="evidence" value="ECO:0007669"/>
    <property type="project" value="TreeGrafter"/>
</dbReference>
<dbReference type="InterPro" id="IPR011009">
    <property type="entry name" value="Kinase-like_dom_sf"/>
</dbReference>
<evidence type="ECO:0000259" key="13">
    <source>
        <dbReference type="PROSITE" id="PS50011"/>
    </source>
</evidence>
<dbReference type="SUPFAM" id="SSF56112">
    <property type="entry name" value="Protein kinase-like (PK-like)"/>
    <property type="match status" value="1"/>
</dbReference>
<dbReference type="RefSeq" id="XP_002669399.1">
    <property type="nucleotide sequence ID" value="XM_002669353.1"/>
</dbReference>
<dbReference type="SMART" id="SM00220">
    <property type="entry name" value="S_TKc"/>
    <property type="match status" value="1"/>
</dbReference>
<evidence type="ECO:0000256" key="7">
    <source>
        <dbReference type="ARBA" id="ARBA00023193"/>
    </source>
</evidence>
<evidence type="ECO:0000256" key="10">
    <source>
        <dbReference type="ARBA" id="ARBA00048977"/>
    </source>
</evidence>
<keyword evidence="6 11" id="KW-0067">ATP-binding</keyword>
<evidence type="ECO:0000256" key="1">
    <source>
        <dbReference type="ARBA" id="ARBA00012513"/>
    </source>
</evidence>
<dbReference type="Pfam" id="PF00069">
    <property type="entry name" value="Pkinase"/>
    <property type="match status" value="1"/>
</dbReference>
<dbReference type="Proteomes" id="UP000006671">
    <property type="component" value="Unassembled WGS sequence"/>
</dbReference>
<evidence type="ECO:0000256" key="3">
    <source>
        <dbReference type="ARBA" id="ARBA00022679"/>
    </source>
</evidence>
<dbReference type="GO" id="GO:0005634">
    <property type="term" value="C:nucleus"/>
    <property type="evidence" value="ECO:0007669"/>
    <property type="project" value="TreeGrafter"/>
</dbReference>
<sequence length="360" mass="40665">MADNDTTCDQMMMDYSFGGGHINSNLRGNLPNDQRIRMKHMNAINNHYYLYSNNSNTNSNTNSNNVIEPIGAGGFGTVYKTQIPFDNTIHNVAIKAIEFAEDNPKSESEKQKPSRRQVMKEANRVFVHPRLLYVMDSFEEDKTLYIVSPFYAGGSLEKNQVIEERSCLIILEQVLEALEVLHANDYIHRDIKPHNIFVRNSNPIDVVLGDYGLLRSVHTLKTTGFCGTKYFTAPEIKGTDVSSYTNKSDIYSTGMTALRLLGVIISDPRTTTTFKSQVVNGLASRNVSRETTELILQMVHPNRRKRPNATQARQQVQQIYFILLQQSNDFSPVSPIQTTNSGNYGGFLHAVLDSFSELFF</sequence>
<reference evidence="14 15" key="1">
    <citation type="journal article" date="2010" name="Cell">
        <title>The genome of Naegleria gruberi illuminates early eukaryotic versatility.</title>
        <authorList>
            <person name="Fritz-Laylin L.K."/>
            <person name="Prochnik S.E."/>
            <person name="Ginger M.L."/>
            <person name="Dacks J.B."/>
            <person name="Carpenter M.L."/>
            <person name="Field M.C."/>
            <person name="Kuo A."/>
            <person name="Paredez A."/>
            <person name="Chapman J."/>
            <person name="Pham J."/>
            <person name="Shu S."/>
            <person name="Neupane R."/>
            <person name="Cipriano M."/>
            <person name="Mancuso J."/>
            <person name="Tu H."/>
            <person name="Salamov A."/>
            <person name="Lindquist E."/>
            <person name="Shapiro H."/>
            <person name="Lucas S."/>
            <person name="Grigoriev I.V."/>
            <person name="Cande W.Z."/>
            <person name="Fulton C."/>
            <person name="Rokhsar D.S."/>
            <person name="Dawson S.C."/>
        </authorList>
    </citation>
    <scope>NUCLEOTIDE SEQUENCE [LARGE SCALE GENOMIC DNA]</scope>
    <source>
        <strain evidence="14 15">NEG-M</strain>
    </source>
</reference>
<feature type="domain" description="Protein kinase" evidence="13">
    <location>
        <begin position="64"/>
        <end position="321"/>
    </location>
</feature>
<dbReference type="CDD" id="cd14014">
    <property type="entry name" value="STKc_PknB_like"/>
    <property type="match status" value="1"/>
</dbReference>
<dbReference type="GO" id="GO:0017148">
    <property type="term" value="P:negative regulation of translation"/>
    <property type="evidence" value="ECO:0007669"/>
    <property type="project" value="UniProtKB-KW"/>
</dbReference>
<proteinExistence type="inferred from homology"/>
<dbReference type="GO" id="GO:0005524">
    <property type="term" value="F:ATP binding"/>
    <property type="evidence" value="ECO:0007669"/>
    <property type="project" value="UniProtKB-UniRule"/>
</dbReference>
<feature type="binding site" evidence="11">
    <location>
        <position position="95"/>
    </location>
    <ligand>
        <name>ATP</name>
        <dbReference type="ChEBI" id="CHEBI:30616"/>
    </ligand>
</feature>
<dbReference type="OrthoDB" id="10252171at2759"/>
<evidence type="ECO:0000256" key="9">
    <source>
        <dbReference type="ARBA" id="ARBA00048659"/>
    </source>
</evidence>
<dbReference type="InterPro" id="IPR017441">
    <property type="entry name" value="Protein_kinase_ATP_BS"/>
</dbReference>
<evidence type="ECO:0000256" key="5">
    <source>
        <dbReference type="ARBA" id="ARBA00022777"/>
    </source>
</evidence>
<dbReference type="GO" id="GO:0004694">
    <property type="term" value="F:eukaryotic translation initiation factor 2alpha kinase activity"/>
    <property type="evidence" value="ECO:0007669"/>
    <property type="project" value="TreeGrafter"/>
</dbReference>
<dbReference type="STRING" id="5762.D2W2P7"/>
<name>D2W2P7_NAEGR</name>
<dbReference type="PROSITE" id="PS50011">
    <property type="entry name" value="PROTEIN_KINASE_DOM"/>
    <property type="match status" value="1"/>
</dbReference>
<protein>
    <recommendedName>
        <fullName evidence="1">non-specific serine/threonine protein kinase</fullName>
        <ecNumber evidence="1">2.7.11.1</ecNumber>
    </recommendedName>
</protein>
<keyword evidence="4 11" id="KW-0547">Nucleotide-binding</keyword>
<gene>
    <name evidence="14" type="ORF">NAEGRDRAFT_75664</name>
</gene>
<evidence type="ECO:0000256" key="2">
    <source>
        <dbReference type="ARBA" id="ARBA00022527"/>
    </source>
</evidence>
<comment type="similarity">
    <text evidence="8">Belongs to the protein kinase superfamily. Ser/Thr protein kinase family. GCN2 subfamily.</text>
</comment>
<dbReference type="PANTHER" id="PTHR11042:SF160">
    <property type="entry name" value="EUKARYOTIC TRANSLATION INITIATION FACTOR 2-ALPHA KINASE 1"/>
    <property type="match status" value="1"/>
</dbReference>
<keyword evidence="7" id="KW-0652">Protein synthesis inhibitor</keyword>
<evidence type="ECO:0000256" key="12">
    <source>
        <dbReference type="RuleBase" id="RU000304"/>
    </source>
</evidence>